<dbReference type="PATRIC" id="fig|84022.5.peg.2431"/>
<reference evidence="1 2" key="1">
    <citation type="submission" date="2014-10" db="EMBL/GenBank/DDBJ databases">
        <title>Genome sequence of Clostridium aceticum DSM 1496.</title>
        <authorList>
            <person name="Poehlein A."/>
            <person name="Schiel-Bengelsdorf B."/>
            <person name="Gottschalk G."/>
            <person name="Duerre P."/>
            <person name="Daniel R."/>
        </authorList>
    </citation>
    <scope>NUCLEOTIDE SEQUENCE [LARGE SCALE GENOMIC DNA]</scope>
    <source>
        <strain evidence="1 2">DSM 1496</strain>
    </source>
</reference>
<dbReference type="RefSeq" id="WP_044823453.1">
    <property type="nucleotide sequence ID" value="NZ_CP009687.1"/>
</dbReference>
<evidence type="ECO:0000313" key="1">
    <source>
        <dbReference type="EMBL" id="AKL94403.1"/>
    </source>
</evidence>
<proteinExistence type="predicted"/>
<evidence type="ECO:0000313" key="2">
    <source>
        <dbReference type="Proteomes" id="UP000035704"/>
    </source>
</evidence>
<dbReference type="KEGG" id="cace:CACET_c08950"/>
<gene>
    <name evidence="1" type="ORF">CACET_c08950</name>
</gene>
<accession>A0A0D8IDJ8</accession>
<organism evidence="1 2">
    <name type="scientific">Clostridium aceticum</name>
    <dbReference type="NCBI Taxonomy" id="84022"/>
    <lineage>
        <taxon>Bacteria</taxon>
        <taxon>Bacillati</taxon>
        <taxon>Bacillota</taxon>
        <taxon>Clostridia</taxon>
        <taxon>Eubacteriales</taxon>
        <taxon>Clostridiaceae</taxon>
        <taxon>Clostridium</taxon>
    </lineage>
</organism>
<keyword evidence="2" id="KW-1185">Reference proteome</keyword>
<name>A0A0D8IDJ8_9CLOT</name>
<dbReference type="EMBL" id="CP009687">
    <property type="protein sequence ID" value="AKL94403.1"/>
    <property type="molecule type" value="Genomic_DNA"/>
</dbReference>
<protein>
    <submittedName>
        <fullName evidence="1">Uncharacterized protein</fullName>
    </submittedName>
</protein>
<dbReference type="Proteomes" id="UP000035704">
    <property type="component" value="Chromosome"/>
</dbReference>
<dbReference type="AlphaFoldDB" id="A0A0D8IDJ8"/>
<sequence>MKKTKFIALVLVVAIGLMGAGYAAWTESFTVNNSMSSGQLKIELSKANASSEVDFNSQAVKAADLIDNLVVADTEIKGNVAKFAIDNMYPGTQFITSLRAENKGTLPAVINEITVNTVAKDARGKKITNSKLQEAIRVDYEFVIRQKGSHRARKTIEGNDVSLAELKTVLSQQLIGQYIGADEELTRKSEDERLGYNVTFKIPQDGLNNVNGKNEGENEKVEVEIIFDFVQHNVFDKTFQQ</sequence>
<dbReference type="STRING" id="84022.CACET_c08950"/>
<dbReference type="OrthoDB" id="1955180at2"/>